<dbReference type="GO" id="GO:0003700">
    <property type="term" value="F:DNA-binding transcription factor activity"/>
    <property type="evidence" value="ECO:0007669"/>
    <property type="project" value="InterPro"/>
</dbReference>
<dbReference type="InterPro" id="IPR036390">
    <property type="entry name" value="WH_DNA-bd_sf"/>
</dbReference>
<sequence>MPSARRPAAWRHANIGRLLNNAVRRFEARVLDLMAASGHAETRIAHVNLTRNLDIEGTRLTELARRASMSKQAMGELVDQCAAFGLVRRTIDPDDRRARLIVFTAAGLAWLDAFRAAVDAAENEMRAELGPKTMSEIANGLMAYGAKFDTLKHAADSQDA</sequence>
<evidence type="ECO:0000259" key="1">
    <source>
        <dbReference type="PROSITE" id="PS50995"/>
    </source>
</evidence>
<organism evidence="2 3">
    <name type="scientific">Methylobacterium variabile</name>
    <dbReference type="NCBI Taxonomy" id="298794"/>
    <lineage>
        <taxon>Bacteria</taxon>
        <taxon>Pseudomonadati</taxon>
        <taxon>Pseudomonadota</taxon>
        <taxon>Alphaproteobacteria</taxon>
        <taxon>Hyphomicrobiales</taxon>
        <taxon>Methylobacteriaceae</taxon>
        <taxon>Methylobacterium</taxon>
    </lineage>
</organism>
<dbReference type="Pfam" id="PF12802">
    <property type="entry name" value="MarR_2"/>
    <property type="match status" value="1"/>
</dbReference>
<evidence type="ECO:0000313" key="2">
    <source>
        <dbReference type="EMBL" id="KMO32086.1"/>
    </source>
</evidence>
<dbReference type="SUPFAM" id="SSF46785">
    <property type="entry name" value="Winged helix' DNA-binding domain"/>
    <property type="match status" value="1"/>
</dbReference>
<dbReference type="PANTHER" id="PTHR33164">
    <property type="entry name" value="TRANSCRIPTIONAL REGULATOR, MARR FAMILY"/>
    <property type="match status" value="1"/>
</dbReference>
<protein>
    <submittedName>
        <fullName evidence="2">Transcriptional regulator</fullName>
    </submittedName>
</protein>
<dbReference type="InterPro" id="IPR039422">
    <property type="entry name" value="MarR/SlyA-like"/>
</dbReference>
<dbReference type="PANTHER" id="PTHR33164:SF57">
    <property type="entry name" value="MARR-FAMILY TRANSCRIPTIONAL REGULATOR"/>
    <property type="match status" value="1"/>
</dbReference>
<accession>A0A0J6V009</accession>
<dbReference type="EMBL" id="LABY01000182">
    <property type="protein sequence ID" value="KMO32086.1"/>
    <property type="molecule type" value="Genomic_DNA"/>
</dbReference>
<feature type="domain" description="HTH marR-type" evidence="1">
    <location>
        <begin position="12"/>
        <end position="146"/>
    </location>
</feature>
<reference evidence="2 3" key="1">
    <citation type="submission" date="2015-03" db="EMBL/GenBank/DDBJ databases">
        <title>Genome sequencing of Methylobacterium variabile DSM 16961.</title>
        <authorList>
            <person name="Chaudhry V."/>
            <person name="Patil P.B."/>
        </authorList>
    </citation>
    <scope>NUCLEOTIDE SEQUENCE [LARGE SCALE GENOMIC DNA]</scope>
    <source>
        <strain evidence="2 3">DSM 16961</strain>
    </source>
</reference>
<proteinExistence type="predicted"/>
<dbReference type="AlphaFoldDB" id="A0A0J6V009"/>
<dbReference type="PATRIC" id="fig|298794.3.peg.2462"/>
<dbReference type="Proteomes" id="UP000035955">
    <property type="component" value="Unassembled WGS sequence"/>
</dbReference>
<dbReference type="PROSITE" id="PS50995">
    <property type="entry name" value="HTH_MARR_2"/>
    <property type="match status" value="1"/>
</dbReference>
<evidence type="ECO:0000313" key="3">
    <source>
        <dbReference type="Proteomes" id="UP000035955"/>
    </source>
</evidence>
<keyword evidence="3" id="KW-1185">Reference proteome</keyword>
<dbReference type="Gene3D" id="1.10.10.10">
    <property type="entry name" value="Winged helix-like DNA-binding domain superfamily/Winged helix DNA-binding domain"/>
    <property type="match status" value="1"/>
</dbReference>
<dbReference type="SMART" id="SM00347">
    <property type="entry name" value="HTH_MARR"/>
    <property type="match status" value="1"/>
</dbReference>
<name>A0A0J6V009_9HYPH</name>
<dbReference type="GO" id="GO:0006950">
    <property type="term" value="P:response to stress"/>
    <property type="evidence" value="ECO:0007669"/>
    <property type="project" value="TreeGrafter"/>
</dbReference>
<comment type="caution">
    <text evidence="2">The sequence shown here is derived from an EMBL/GenBank/DDBJ whole genome shotgun (WGS) entry which is preliminary data.</text>
</comment>
<dbReference type="InterPro" id="IPR036388">
    <property type="entry name" value="WH-like_DNA-bd_sf"/>
</dbReference>
<gene>
    <name evidence="2" type="ORF">VQ02_24535</name>
</gene>
<dbReference type="InterPro" id="IPR000835">
    <property type="entry name" value="HTH_MarR-typ"/>
</dbReference>